<evidence type="ECO:0000313" key="2">
    <source>
        <dbReference type="EnsemblMetazoa" id="PPA37347.1"/>
    </source>
</evidence>
<dbReference type="GO" id="GO:0003677">
    <property type="term" value="F:DNA binding"/>
    <property type="evidence" value="ECO:0007669"/>
    <property type="project" value="InterPro"/>
</dbReference>
<dbReference type="GO" id="GO:0000786">
    <property type="term" value="C:nucleosome"/>
    <property type="evidence" value="ECO:0007669"/>
    <property type="project" value="InterPro"/>
</dbReference>
<dbReference type="Gene3D" id="1.10.20.10">
    <property type="entry name" value="Histone, subunit A"/>
    <property type="match status" value="1"/>
</dbReference>
<gene>
    <name evidence="2" type="primary">WBGene00275716</name>
</gene>
<name>A0A2A6BTG8_PRIPA</name>
<proteinExistence type="inferred from homology"/>
<accession>A0A2A6BTG8</accession>
<protein>
    <submittedName>
        <fullName evidence="2">Histone domain-containing protein</fullName>
    </submittedName>
</protein>
<dbReference type="PRINTS" id="PR00622">
    <property type="entry name" value="HISTONEH3"/>
</dbReference>
<dbReference type="EnsemblMetazoa" id="PPA37347.1">
    <property type="protein sequence ID" value="PPA37347.1"/>
    <property type="gene ID" value="WBGene00275716"/>
</dbReference>
<dbReference type="InterPro" id="IPR000164">
    <property type="entry name" value="Histone_H3/CENP-A"/>
</dbReference>
<accession>A0A8R1YWX1</accession>
<dbReference type="SUPFAM" id="SSF47113">
    <property type="entry name" value="Histone-fold"/>
    <property type="match status" value="1"/>
</dbReference>
<dbReference type="AlphaFoldDB" id="A0A2A6BTG8"/>
<dbReference type="InterPro" id="IPR009072">
    <property type="entry name" value="Histone-fold"/>
</dbReference>
<evidence type="ECO:0000256" key="1">
    <source>
        <dbReference type="ARBA" id="ARBA00010343"/>
    </source>
</evidence>
<comment type="similarity">
    <text evidence="1">Belongs to the histone H3 family.</text>
</comment>
<dbReference type="Proteomes" id="UP000005239">
    <property type="component" value="Unassembled WGS sequence"/>
</dbReference>
<reference evidence="3" key="1">
    <citation type="journal article" date="2008" name="Nat. Genet.">
        <title>The Pristionchus pacificus genome provides a unique perspective on nematode lifestyle and parasitism.</title>
        <authorList>
            <person name="Dieterich C."/>
            <person name="Clifton S.W."/>
            <person name="Schuster L.N."/>
            <person name="Chinwalla A."/>
            <person name="Delehaunty K."/>
            <person name="Dinkelacker I."/>
            <person name="Fulton L."/>
            <person name="Fulton R."/>
            <person name="Godfrey J."/>
            <person name="Minx P."/>
            <person name="Mitreva M."/>
            <person name="Roeseler W."/>
            <person name="Tian H."/>
            <person name="Witte H."/>
            <person name="Yang S.P."/>
            <person name="Wilson R.K."/>
            <person name="Sommer R.J."/>
        </authorList>
    </citation>
    <scope>NUCLEOTIDE SEQUENCE [LARGE SCALE GENOMIC DNA]</scope>
    <source>
        <strain evidence="3">PS312</strain>
    </source>
</reference>
<dbReference type="GO" id="GO:0030527">
    <property type="term" value="F:structural constituent of chromatin"/>
    <property type="evidence" value="ECO:0007669"/>
    <property type="project" value="InterPro"/>
</dbReference>
<dbReference type="PANTHER" id="PTHR45810">
    <property type="entry name" value="HISTONE H3.2"/>
    <property type="match status" value="1"/>
</dbReference>
<reference evidence="2" key="2">
    <citation type="submission" date="2022-06" db="UniProtKB">
        <authorList>
            <consortium name="EnsemblMetazoa"/>
        </authorList>
    </citation>
    <scope>IDENTIFICATION</scope>
    <source>
        <strain evidence="2">PS312</strain>
    </source>
</reference>
<organism evidence="2 3">
    <name type="scientific">Pristionchus pacificus</name>
    <name type="common">Parasitic nematode worm</name>
    <dbReference type="NCBI Taxonomy" id="54126"/>
    <lineage>
        <taxon>Eukaryota</taxon>
        <taxon>Metazoa</taxon>
        <taxon>Ecdysozoa</taxon>
        <taxon>Nematoda</taxon>
        <taxon>Chromadorea</taxon>
        <taxon>Rhabditida</taxon>
        <taxon>Rhabditina</taxon>
        <taxon>Diplogasteromorpha</taxon>
        <taxon>Diplogasteroidea</taxon>
        <taxon>Neodiplogasteridae</taxon>
        <taxon>Pristionchus</taxon>
    </lineage>
</organism>
<dbReference type="GO" id="GO:0046982">
    <property type="term" value="F:protein heterodimerization activity"/>
    <property type="evidence" value="ECO:0007669"/>
    <property type="project" value="InterPro"/>
</dbReference>
<sequence>MATLNDHIFQVLLSGPLPPSTDVMARTKQKANKYLPKVHHGKLAHKRYVPPPVMGGVRKSGGFMTPHKYRPGTVALREIRRYQKSTELLIRKGPFQIRKQQLLTSIQQLRNCGASRQERREKGKQRGCHSYYKESQTIIDYAARSFSNLVESTEEAQAAVRSDSIVPLTTRDQLEETDMGWALKENERNGPLNKEVRDQVERMIREKVDGDRRAEAKEIKDQLRELRLPNGAYRFTIEQCLSESQVKTQITRVLNLMKKEKENDKCDVTNEPVISISVPATCGRKRKESQPPQDIQVDGQLTVRHIQTNSFQKKKRGRPSKKTIEKIEEKIEGDLEKEANRDDEQEENINCLEIIEEIVKENFTEIFNDEDSDGFEEEL</sequence>
<evidence type="ECO:0000313" key="3">
    <source>
        <dbReference type="Proteomes" id="UP000005239"/>
    </source>
</evidence>
<keyword evidence="3" id="KW-1185">Reference proteome</keyword>
<dbReference type="PANTHER" id="PTHR45810:SF9">
    <property type="entry name" value="HISTONE H3"/>
    <property type="match status" value="1"/>
</dbReference>